<evidence type="ECO:0000313" key="3">
    <source>
        <dbReference type="Proteomes" id="UP000241048"/>
    </source>
</evidence>
<accession>A0A2T3FLU5</accession>
<dbReference type="RefSeq" id="WP_107001655.1">
    <property type="nucleotide sequence ID" value="NZ_PYLO01000005.1"/>
</dbReference>
<keyword evidence="3" id="KW-1185">Reference proteome</keyword>
<dbReference type="SUPFAM" id="SSF51658">
    <property type="entry name" value="Xylose isomerase-like"/>
    <property type="match status" value="1"/>
</dbReference>
<dbReference type="GO" id="GO:0016853">
    <property type="term" value="F:isomerase activity"/>
    <property type="evidence" value="ECO:0007669"/>
    <property type="project" value="UniProtKB-KW"/>
</dbReference>
<dbReference type="AlphaFoldDB" id="A0A2T3FLU5"/>
<dbReference type="InterPro" id="IPR036237">
    <property type="entry name" value="Xyl_isomerase-like_sf"/>
</dbReference>
<dbReference type="Pfam" id="PF01261">
    <property type="entry name" value="AP_endonuc_2"/>
    <property type="match status" value="1"/>
</dbReference>
<dbReference type="Proteomes" id="UP000241048">
    <property type="component" value="Unassembled WGS sequence"/>
</dbReference>
<feature type="domain" description="Xylose isomerase-like TIM barrel" evidence="1">
    <location>
        <begin position="29"/>
        <end position="270"/>
    </location>
</feature>
<dbReference type="EMBL" id="PYLO01000005">
    <property type="protein sequence ID" value="PST36242.1"/>
    <property type="molecule type" value="Genomic_DNA"/>
</dbReference>
<name>A0A2T3FLU5_9CLOT</name>
<dbReference type="PANTHER" id="PTHR12110">
    <property type="entry name" value="HYDROXYPYRUVATE ISOMERASE"/>
    <property type="match status" value="1"/>
</dbReference>
<organism evidence="2 3">
    <name type="scientific">Clostridium fessum</name>
    <dbReference type="NCBI Taxonomy" id="2126740"/>
    <lineage>
        <taxon>Bacteria</taxon>
        <taxon>Bacillati</taxon>
        <taxon>Bacillota</taxon>
        <taxon>Clostridia</taxon>
        <taxon>Eubacteriales</taxon>
        <taxon>Clostridiaceae</taxon>
        <taxon>Clostridium</taxon>
    </lineage>
</organism>
<reference evidence="2 3" key="1">
    <citation type="submission" date="2018-03" db="EMBL/GenBank/DDBJ databases">
        <title>Lachnoclostridium SNUG30386 gen.nov., sp.nov., isolated from human faeces.</title>
        <authorList>
            <person name="Seo B."/>
            <person name="Jeon K."/>
            <person name="Ko G."/>
        </authorList>
    </citation>
    <scope>NUCLEOTIDE SEQUENCE [LARGE SCALE GENOMIC DNA]</scope>
    <source>
        <strain evidence="2 3">SNUG30386</strain>
    </source>
</reference>
<sequence>MIKIRREQIAGMNMHYKYRTLDYFFKTQQALGIKNIEFWCARPHFLLDDYGFEDAAELKKNAADYGLTIGAFSPECTIYNYALCCHDETARKHSIGYFENGIRAAAEAGAKVMVFNCCGGARNEDPRRIFERAVQTLRRLSKTAAEEGVILAVETVRPEDATVINMLPELKKLLESVNEPQIQAALNLTSAGVAGESMKDWFEAFGDKIYHIRFVDGRPQGCLAWGDGLRPLEDQLICLDQYKYKGLLSLALNDARYLEDPAAADRQNMRELEPFIMD</sequence>
<dbReference type="Gene3D" id="3.20.20.150">
    <property type="entry name" value="Divalent-metal-dependent TIM barrel enzymes"/>
    <property type="match status" value="1"/>
</dbReference>
<gene>
    <name evidence="2" type="ORF">C7U56_13520</name>
</gene>
<proteinExistence type="predicted"/>
<dbReference type="InterPro" id="IPR013022">
    <property type="entry name" value="Xyl_isomerase-like_TIM-brl"/>
</dbReference>
<dbReference type="InterPro" id="IPR050312">
    <property type="entry name" value="IolE/XylAMocC-like"/>
</dbReference>
<comment type="caution">
    <text evidence="2">The sequence shown here is derived from an EMBL/GenBank/DDBJ whole genome shotgun (WGS) entry which is preliminary data.</text>
</comment>
<evidence type="ECO:0000259" key="1">
    <source>
        <dbReference type="Pfam" id="PF01261"/>
    </source>
</evidence>
<evidence type="ECO:0000313" key="2">
    <source>
        <dbReference type="EMBL" id="PST36242.1"/>
    </source>
</evidence>
<keyword evidence="2" id="KW-0413">Isomerase</keyword>
<protein>
    <submittedName>
        <fullName evidence="2">Sugar phosphate isomerase/epimerase</fullName>
    </submittedName>
</protein>